<evidence type="ECO:0000313" key="1">
    <source>
        <dbReference type="EMBL" id="KAF9521881.1"/>
    </source>
</evidence>
<dbReference type="Proteomes" id="UP000807306">
    <property type="component" value="Unassembled WGS sequence"/>
</dbReference>
<name>A0A9P6JHY5_9AGAR</name>
<protein>
    <submittedName>
        <fullName evidence="1">Uncharacterized protein</fullName>
    </submittedName>
</protein>
<dbReference type="EMBL" id="MU157977">
    <property type="protein sequence ID" value="KAF9521881.1"/>
    <property type="molecule type" value="Genomic_DNA"/>
</dbReference>
<comment type="caution">
    <text evidence="1">The sequence shown here is derived from an EMBL/GenBank/DDBJ whole genome shotgun (WGS) entry which is preliminary data.</text>
</comment>
<accession>A0A9P6JHY5</accession>
<proteinExistence type="predicted"/>
<gene>
    <name evidence="1" type="ORF">CPB83DRAFT_865161</name>
</gene>
<sequence length="93" mass="10655">MPRKKGEARRRESPKLRLSVNGLIGFSLLWSLQIFATYQCWKTKGGSTLLTWHKKEPAPTRARAFLLTSHFHSIVPASALLRRGFLSYQTLEL</sequence>
<organism evidence="1 2">
    <name type="scientific">Crepidotus variabilis</name>
    <dbReference type="NCBI Taxonomy" id="179855"/>
    <lineage>
        <taxon>Eukaryota</taxon>
        <taxon>Fungi</taxon>
        <taxon>Dikarya</taxon>
        <taxon>Basidiomycota</taxon>
        <taxon>Agaricomycotina</taxon>
        <taxon>Agaricomycetes</taxon>
        <taxon>Agaricomycetidae</taxon>
        <taxon>Agaricales</taxon>
        <taxon>Agaricineae</taxon>
        <taxon>Crepidotaceae</taxon>
        <taxon>Crepidotus</taxon>
    </lineage>
</organism>
<keyword evidence="2" id="KW-1185">Reference proteome</keyword>
<reference evidence="1" key="1">
    <citation type="submission" date="2020-11" db="EMBL/GenBank/DDBJ databases">
        <authorList>
            <consortium name="DOE Joint Genome Institute"/>
            <person name="Ahrendt S."/>
            <person name="Riley R."/>
            <person name="Andreopoulos W."/>
            <person name="Labutti K."/>
            <person name="Pangilinan J."/>
            <person name="Ruiz-Duenas F.J."/>
            <person name="Barrasa J.M."/>
            <person name="Sanchez-Garcia M."/>
            <person name="Camarero S."/>
            <person name="Miyauchi S."/>
            <person name="Serrano A."/>
            <person name="Linde D."/>
            <person name="Babiker R."/>
            <person name="Drula E."/>
            <person name="Ayuso-Fernandez I."/>
            <person name="Pacheco R."/>
            <person name="Padilla G."/>
            <person name="Ferreira P."/>
            <person name="Barriuso J."/>
            <person name="Kellner H."/>
            <person name="Castanera R."/>
            <person name="Alfaro M."/>
            <person name="Ramirez L."/>
            <person name="Pisabarro A.G."/>
            <person name="Kuo A."/>
            <person name="Tritt A."/>
            <person name="Lipzen A."/>
            <person name="He G."/>
            <person name="Yan M."/>
            <person name="Ng V."/>
            <person name="Cullen D."/>
            <person name="Martin F."/>
            <person name="Rosso M.-N."/>
            <person name="Henrissat B."/>
            <person name="Hibbett D."/>
            <person name="Martinez A.T."/>
            <person name="Grigoriev I.V."/>
        </authorList>
    </citation>
    <scope>NUCLEOTIDE SEQUENCE</scope>
    <source>
        <strain evidence="1">CBS 506.95</strain>
    </source>
</reference>
<evidence type="ECO:0000313" key="2">
    <source>
        <dbReference type="Proteomes" id="UP000807306"/>
    </source>
</evidence>
<dbReference type="AlphaFoldDB" id="A0A9P6JHY5"/>